<organism evidence="2 3">
    <name type="scientific">Limosilactobacillus urinaemulieris</name>
    <dbReference type="NCBI Taxonomy" id="2742600"/>
    <lineage>
        <taxon>Bacteria</taxon>
        <taxon>Bacillati</taxon>
        <taxon>Bacillota</taxon>
        <taxon>Bacilli</taxon>
        <taxon>Lactobacillales</taxon>
        <taxon>Lactobacillaceae</taxon>
        <taxon>Limosilactobacillus</taxon>
    </lineage>
</organism>
<name>A0ABR8ZK03_9LACO</name>
<sequence>MFEGIRNLFRKAGAKIGMNGSLIDVTDDNRVNMPVSEYKRIAKDFRMYRNDYDSITEHVGKSIHRRKPHTVNMTKTAARRLASIIFNEKAKASFGDESVNDYIDGVFTDNDFYNQFETNLEKGIVAGGFAMRPYVDNGKIKIAWIRADQFYPLRSNTNDIPECAIVSKTQRIENHTVIYYSLLEFHQWDEQGNYVITNELYRSDNKSVIGYRVPLNRIYEDLQDQTSFGPMYRPLFAYFHTPGANNISLESPLGVGIVDNARGELKDINMINDAMRREVRYGKRRIVVPEQMLKIDEVHKPYFDPEDPTYIGFDGDDLKITDVTSDMRIEQLKSAMDYALRKFEVQIGLSAGTFSYDESGLKTATEVVSDNSMTYQTRSSYLTMVEKAIKELCTSILELADYNGLFKYDVAKNDPEFSIYFDDGLFVDKDKQLDEDLKATAAMAMPKKQFLIRNYGLSDDEAEEWYQETLKEQRDQQTNIAEETRGPDGDDDVGAD</sequence>
<dbReference type="Proteomes" id="UP000645007">
    <property type="component" value="Unassembled WGS sequence"/>
</dbReference>
<dbReference type="InterPro" id="IPR021145">
    <property type="entry name" value="Portal_protein_SPP1_Gp6-like"/>
</dbReference>
<accession>A0ABR8ZK03</accession>
<dbReference type="RefSeq" id="WP_191911321.1">
    <property type="nucleotide sequence ID" value="NZ_JABUXR010000007.1"/>
</dbReference>
<dbReference type="InterPro" id="IPR006432">
    <property type="entry name" value="Phage_portal_A118-type"/>
</dbReference>
<proteinExistence type="predicted"/>
<keyword evidence="3" id="KW-1185">Reference proteome</keyword>
<comment type="caution">
    <text evidence="2">The sequence shown here is derived from an EMBL/GenBank/DDBJ whole genome shotgun (WGS) entry which is preliminary data.</text>
</comment>
<dbReference type="Pfam" id="PF05133">
    <property type="entry name" value="SPP1_portal"/>
    <property type="match status" value="1"/>
</dbReference>
<dbReference type="PIRSF" id="PIRSF011911">
    <property type="entry name" value="A118_put_portal"/>
    <property type="match status" value="1"/>
</dbReference>
<feature type="region of interest" description="Disordered" evidence="1">
    <location>
        <begin position="468"/>
        <end position="496"/>
    </location>
</feature>
<evidence type="ECO:0000313" key="2">
    <source>
        <dbReference type="EMBL" id="MBD8085557.1"/>
    </source>
</evidence>
<evidence type="ECO:0000256" key="1">
    <source>
        <dbReference type="SAM" id="MobiDB-lite"/>
    </source>
</evidence>
<dbReference type="NCBIfam" id="TIGR01542">
    <property type="entry name" value="A118_put_portal"/>
    <property type="match status" value="1"/>
</dbReference>
<gene>
    <name evidence="2" type="ORF">HUK45_04735</name>
</gene>
<reference evidence="2 3" key="1">
    <citation type="submission" date="2020-06" db="EMBL/GenBank/DDBJ databases">
        <title>Limosilactobacillus sp. nov.</title>
        <authorList>
            <person name="Ksiezarek M."/>
            <person name="Goncalves Ribeiro T."/>
            <person name="Rocha J."/>
            <person name="Grosso F."/>
            <person name="Peixe L."/>
        </authorList>
    </citation>
    <scope>NUCLEOTIDE SEQUENCE [LARGE SCALE GENOMIC DNA]</scope>
    <source>
        <strain evidence="3">c9Ua_26_M</strain>
    </source>
</reference>
<evidence type="ECO:0000313" key="3">
    <source>
        <dbReference type="Proteomes" id="UP000645007"/>
    </source>
</evidence>
<dbReference type="EMBL" id="JABUXR010000007">
    <property type="protein sequence ID" value="MBD8085557.1"/>
    <property type="molecule type" value="Genomic_DNA"/>
</dbReference>
<protein>
    <submittedName>
        <fullName evidence="2">Phage portal protein</fullName>
    </submittedName>
</protein>